<dbReference type="CDD" id="cd06849">
    <property type="entry name" value="lipoyl_domain"/>
    <property type="match status" value="1"/>
</dbReference>
<dbReference type="Pfam" id="PF07992">
    <property type="entry name" value="Pyr_redox_2"/>
    <property type="match status" value="1"/>
</dbReference>
<dbReference type="PRINTS" id="PR00368">
    <property type="entry name" value="FADPNR"/>
</dbReference>
<protein>
    <recommendedName>
        <fullName evidence="9">Dihydrolipoyl dehydrogenase</fullName>
        <ecNumber evidence="9">1.8.1.4</ecNumber>
    </recommendedName>
</protein>
<dbReference type="PANTHER" id="PTHR22912:SF217">
    <property type="entry name" value="DIHYDROLIPOYL DEHYDROGENASE"/>
    <property type="match status" value="1"/>
</dbReference>
<keyword evidence="7" id="KW-1015">Disulfide bond</keyword>
<dbReference type="PROSITE" id="PS00076">
    <property type="entry name" value="PYRIDINE_REDOX_1"/>
    <property type="match status" value="1"/>
</dbReference>
<dbReference type="OrthoDB" id="1407at2"/>
<name>A0A4R8MLT3_9BACT</name>
<dbReference type="InterPro" id="IPR036188">
    <property type="entry name" value="FAD/NAD-bd_sf"/>
</dbReference>
<sequence length="575" mass="59613">MAVVTMPKLGLTMNEGTVSRWNKKVGDRVEKGEILLVVATDKLTFEVEANESGVLSEILVREGDAAAVSAPIARIGEGETGDVPVTDPHSPDEEKTLPKAVPAAAQAAPAGTKRVAVIGGGPGGYVAAIRAAQLGAEVTLIEKGALGGVCLNVGCIPTKVLLHTAEAYTAAKEGALIGLRAENVSVDWSGLMARKKAVVETLVGGVGTLMASNGITVLRGTASFASAKEIDVALNDGGKMTVRADAVIVATGSEPAVPPIPGFDLEGVITSTEALSLDGLPESVVLVGGGVIGMEFASIFSTFGVKVTVVEMLPEILPMIDGEIVSILKGVLLRKGVVFHTSSKVTAVEKKGKKLAVSVETPEGKAVLEAEKVLVSVGRRPVTKGLGLESIGVAVERGRIKTDKRMETAVKGVYAIGDCASPIMLAHVASREGEVAAENILGHTVEMDYKTVPSAVYTAPEIASVGLSEKEALEKGFRVKVGRFPLMANGKSLIMNETDGMVKYVVDEKYDEILGVHLIGPRATDLIVEGALALRLEATVDEILTTVHAHPTVGEALLEGAMAVRGQALSLPKKA</sequence>
<dbReference type="InterPro" id="IPR050151">
    <property type="entry name" value="Class-I_Pyr_Nuc-Dis_Oxidored"/>
</dbReference>
<dbReference type="PRINTS" id="PR00411">
    <property type="entry name" value="PNDRDTASEI"/>
</dbReference>
<evidence type="ECO:0000313" key="12">
    <source>
        <dbReference type="Proteomes" id="UP000295066"/>
    </source>
</evidence>
<dbReference type="EC" id="1.8.1.4" evidence="9"/>
<dbReference type="Gene3D" id="3.30.390.30">
    <property type="match status" value="1"/>
</dbReference>
<evidence type="ECO:0000256" key="6">
    <source>
        <dbReference type="ARBA" id="ARBA00023027"/>
    </source>
</evidence>
<evidence type="ECO:0000256" key="2">
    <source>
        <dbReference type="ARBA" id="ARBA00022490"/>
    </source>
</evidence>
<dbReference type="SUPFAM" id="SSF51230">
    <property type="entry name" value="Single hybrid motif"/>
    <property type="match status" value="1"/>
</dbReference>
<dbReference type="GO" id="GO:0006103">
    <property type="term" value="P:2-oxoglutarate metabolic process"/>
    <property type="evidence" value="ECO:0007669"/>
    <property type="project" value="TreeGrafter"/>
</dbReference>
<keyword evidence="4 9" id="KW-0274">FAD</keyword>
<comment type="catalytic activity">
    <reaction evidence="9">
        <text>N(6)-[(R)-dihydrolipoyl]-L-lysyl-[protein] + NAD(+) = N(6)-[(R)-lipoyl]-L-lysyl-[protein] + NADH + H(+)</text>
        <dbReference type="Rhea" id="RHEA:15045"/>
        <dbReference type="Rhea" id="RHEA-COMP:10474"/>
        <dbReference type="Rhea" id="RHEA-COMP:10475"/>
        <dbReference type="ChEBI" id="CHEBI:15378"/>
        <dbReference type="ChEBI" id="CHEBI:57540"/>
        <dbReference type="ChEBI" id="CHEBI:57945"/>
        <dbReference type="ChEBI" id="CHEBI:83099"/>
        <dbReference type="ChEBI" id="CHEBI:83100"/>
        <dbReference type="EC" id="1.8.1.4"/>
    </reaction>
</comment>
<keyword evidence="5 9" id="KW-0560">Oxidoreductase</keyword>
<dbReference type="InterPro" id="IPR016156">
    <property type="entry name" value="FAD/NAD-linked_Rdtase_dimer_sf"/>
</dbReference>
<keyword evidence="3 9" id="KW-0285">Flavoprotein</keyword>
<evidence type="ECO:0000259" key="10">
    <source>
        <dbReference type="PROSITE" id="PS50968"/>
    </source>
</evidence>
<dbReference type="Pfam" id="PF02852">
    <property type="entry name" value="Pyr_redox_dim"/>
    <property type="match status" value="1"/>
</dbReference>
<proteinExistence type="inferred from homology"/>
<dbReference type="InterPro" id="IPR011053">
    <property type="entry name" value="Single_hybrid_motif"/>
</dbReference>
<dbReference type="SUPFAM" id="SSF51905">
    <property type="entry name" value="FAD/NAD(P)-binding domain"/>
    <property type="match status" value="1"/>
</dbReference>
<evidence type="ECO:0000256" key="5">
    <source>
        <dbReference type="ARBA" id="ARBA00023002"/>
    </source>
</evidence>
<keyword evidence="12" id="KW-1185">Reference proteome</keyword>
<dbReference type="InterPro" id="IPR012999">
    <property type="entry name" value="Pyr_OxRdtase_I_AS"/>
</dbReference>
<comment type="caution">
    <text evidence="11">The sequence shown here is derived from an EMBL/GenBank/DDBJ whole genome shotgun (WGS) entry which is preliminary data.</text>
</comment>
<dbReference type="PROSITE" id="PS50968">
    <property type="entry name" value="BIOTINYL_LIPOYL"/>
    <property type="match status" value="1"/>
</dbReference>
<evidence type="ECO:0000256" key="3">
    <source>
        <dbReference type="ARBA" id="ARBA00022630"/>
    </source>
</evidence>
<comment type="miscellaneous">
    <text evidence="9">The active site is a redox-active disulfide bond.</text>
</comment>
<organism evidence="11 12">
    <name type="scientific">Aminivibrio pyruvatiphilus</name>
    <dbReference type="NCBI Taxonomy" id="1005740"/>
    <lineage>
        <taxon>Bacteria</taxon>
        <taxon>Thermotogati</taxon>
        <taxon>Synergistota</taxon>
        <taxon>Synergistia</taxon>
        <taxon>Synergistales</taxon>
        <taxon>Aminobacteriaceae</taxon>
        <taxon>Aminivibrio</taxon>
    </lineage>
</organism>
<evidence type="ECO:0000256" key="1">
    <source>
        <dbReference type="ARBA" id="ARBA00007532"/>
    </source>
</evidence>
<feature type="domain" description="Lipoyl-binding" evidence="10">
    <location>
        <begin position="1"/>
        <end position="76"/>
    </location>
</feature>
<dbReference type="SUPFAM" id="SSF55424">
    <property type="entry name" value="FAD/NAD-linked reductases, dimerisation (C-terminal) domain"/>
    <property type="match status" value="1"/>
</dbReference>
<comment type="similarity">
    <text evidence="1 9">Belongs to the class-I pyridine nucleotide-disulfide oxidoreductase family.</text>
</comment>
<evidence type="ECO:0000256" key="9">
    <source>
        <dbReference type="RuleBase" id="RU003692"/>
    </source>
</evidence>
<dbReference type="InterPro" id="IPR023753">
    <property type="entry name" value="FAD/NAD-binding_dom"/>
</dbReference>
<keyword evidence="2" id="KW-0963">Cytoplasm</keyword>
<dbReference type="Pfam" id="PF00364">
    <property type="entry name" value="Biotin_lipoyl"/>
    <property type="match status" value="1"/>
</dbReference>
<dbReference type="NCBIfam" id="TIGR01350">
    <property type="entry name" value="lipoamide_DH"/>
    <property type="match status" value="1"/>
</dbReference>
<accession>A0A4R8MLT3</accession>
<dbReference type="GO" id="GO:0004148">
    <property type="term" value="F:dihydrolipoyl dehydrogenase (NADH) activity"/>
    <property type="evidence" value="ECO:0007669"/>
    <property type="project" value="UniProtKB-EC"/>
</dbReference>
<dbReference type="PANTHER" id="PTHR22912">
    <property type="entry name" value="DISULFIDE OXIDOREDUCTASE"/>
    <property type="match status" value="1"/>
</dbReference>
<dbReference type="EMBL" id="SORI01000001">
    <property type="protein sequence ID" value="TDY64955.1"/>
    <property type="molecule type" value="Genomic_DNA"/>
</dbReference>
<evidence type="ECO:0000256" key="4">
    <source>
        <dbReference type="ARBA" id="ARBA00022827"/>
    </source>
</evidence>
<dbReference type="Gene3D" id="2.40.50.100">
    <property type="match status" value="1"/>
</dbReference>
<dbReference type="AlphaFoldDB" id="A0A4R8MLT3"/>
<evidence type="ECO:0000256" key="8">
    <source>
        <dbReference type="ARBA" id="ARBA00023284"/>
    </source>
</evidence>
<gene>
    <name evidence="11" type="ORF">C8D99_101101</name>
</gene>
<evidence type="ECO:0000256" key="7">
    <source>
        <dbReference type="ARBA" id="ARBA00023157"/>
    </source>
</evidence>
<dbReference type="RefSeq" id="WP_133955247.1">
    <property type="nucleotide sequence ID" value="NZ_SORI01000001.1"/>
</dbReference>
<dbReference type="GO" id="GO:0050660">
    <property type="term" value="F:flavin adenine dinucleotide binding"/>
    <property type="evidence" value="ECO:0007669"/>
    <property type="project" value="InterPro"/>
</dbReference>
<keyword evidence="8 9" id="KW-0676">Redox-active center</keyword>
<evidence type="ECO:0000313" key="11">
    <source>
        <dbReference type="EMBL" id="TDY64955.1"/>
    </source>
</evidence>
<reference evidence="11 12" key="1">
    <citation type="submission" date="2019-03" db="EMBL/GenBank/DDBJ databases">
        <title>Genomic Encyclopedia of Type Strains, Phase IV (KMG-IV): sequencing the most valuable type-strain genomes for metagenomic binning, comparative biology and taxonomic classification.</title>
        <authorList>
            <person name="Goeker M."/>
        </authorList>
    </citation>
    <scope>NUCLEOTIDE SEQUENCE [LARGE SCALE GENOMIC DNA]</scope>
    <source>
        <strain evidence="11 12">DSM 25964</strain>
    </source>
</reference>
<dbReference type="InterPro" id="IPR006258">
    <property type="entry name" value="Lipoamide_DH"/>
</dbReference>
<keyword evidence="6 9" id="KW-0520">NAD</keyword>
<dbReference type="InterPro" id="IPR004099">
    <property type="entry name" value="Pyr_nucl-diS_OxRdtase_dimer"/>
</dbReference>
<dbReference type="FunFam" id="3.30.390.30:FF:000001">
    <property type="entry name" value="Dihydrolipoyl dehydrogenase"/>
    <property type="match status" value="1"/>
</dbReference>
<dbReference type="Gene3D" id="3.50.50.60">
    <property type="entry name" value="FAD/NAD(P)-binding domain"/>
    <property type="match status" value="2"/>
</dbReference>
<dbReference type="InterPro" id="IPR000089">
    <property type="entry name" value="Biotin_lipoyl"/>
</dbReference>
<comment type="cofactor">
    <cofactor evidence="9">
        <name>FAD</name>
        <dbReference type="ChEBI" id="CHEBI:57692"/>
    </cofactor>
    <text evidence="9">Binds 1 FAD per subunit.</text>
</comment>
<dbReference type="Proteomes" id="UP000295066">
    <property type="component" value="Unassembled WGS sequence"/>
</dbReference>